<evidence type="ECO:0000313" key="1">
    <source>
        <dbReference type="EMBL" id="GCD76980.1"/>
    </source>
</evidence>
<dbReference type="InterPro" id="IPR011250">
    <property type="entry name" value="OMP/PagP_B-barrel"/>
</dbReference>
<organism evidence="1 2">
    <name type="scientific">Thermaurantimonas aggregans</name>
    <dbReference type="NCBI Taxonomy" id="2173829"/>
    <lineage>
        <taxon>Bacteria</taxon>
        <taxon>Pseudomonadati</taxon>
        <taxon>Bacteroidota</taxon>
        <taxon>Flavobacteriia</taxon>
        <taxon>Flavobacteriales</taxon>
        <taxon>Schleiferiaceae</taxon>
        <taxon>Thermaurantimonas</taxon>
    </lineage>
</organism>
<accession>A0A401XIZ6</accession>
<proteinExistence type="predicted"/>
<gene>
    <name evidence="1" type="ORF">JCM31826_04620</name>
</gene>
<dbReference type="OrthoDB" id="1093738at2"/>
<protein>
    <recommendedName>
        <fullName evidence="3">Outer membrane protein beta-barrel domain-containing protein</fullName>
    </recommendedName>
</protein>
<dbReference type="EMBL" id="BHZE01000003">
    <property type="protein sequence ID" value="GCD76980.1"/>
    <property type="molecule type" value="Genomic_DNA"/>
</dbReference>
<dbReference type="RefSeq" id="WP_124397040.1">
    <property type="nucleotide sequence ID" value="NZ_BHZE01000003.1"/>
</dbReference>
<keyword evidence="2" id="KW-1185">Reference proteome</keyword>
<name>A0A401XIZ6_9FLAO</name>
<comment type="caution">
    <text evidence="1">The sequence shown here is derived from an EMBL/GenBank/DDBJ whole genome shotgun (WGS) entry which is preliminary data.</text>
</comment>
<dbReference type="SUPFAM" id="SSF56925">
    <property type="entry name" value="OMPA-like"/>
    <property type="match status" value="1"/>
</dbReference>
<reference evidence="1 2" key="1">
    <citation type="submission" date="2018-11" db="EMBL/GenBank/DDBJ databases">
        <title>Schleiferia aggregans sp. nov., a moderately thermophilic heterotrophic bacterium isolated from microbial mats at a terrestrial hot spring.</title>
        <authorList>
            <person name="Iino T."/>
            <person name="Ohkuma M."/>
            <person name="Haruta S."/>
        </authorList>
    </citation>
    <scope>NUCLEOTIDE SEQUENCE [LARGE SCALE GENOMIC DNA]</scope>
    <source>
        <strain evidence="1 2">LA</strain>
    </source>
</reference>
<sequence length="298" mass="34443">MKKYGILYCFYIFLLLPLLVLGQDRIITKKNQRIECKILPIKDKNFVYFQMLEDGELKYTLLPKSQIKKIDKNFYKNPILNLDKKPKSPTFHNLMISGRTGLGRMSYQIDPNASPQFKDFQNRERYGFVYDLEVSYMFSESFGMFAQFQNFSSSVNRTYQFINPGNPGNPSEHIFRSKQNMPSYSLGINYNTLFNEKALMSFGLALGQFHYKYFSDLDIFSLPATYTGSDLFYSLRVSGQYKLTDNLYIDGGINFISAALFSVKRDMNGSIETLDLSGSPWSLSRLNFMVGIRYGISL</sequence>
<dbReference type="Proteomes" id="UP000286715">
    <property type="component" value="Unassembled WGS sequence"/>
</dbReference>
<evidence type="ECO:0000313" key="2">
    <source>
        <dbReference type="Proteomes" id="UP000286715"/>
    </source>
</evidence>
<dbReference type="AlphaFoldDB" id="A0A401XIZ6"/>
<evidence type="ECO:0008006" key="3">
    <source>
        <dbReference type="Google" id="ProtNLM"/>
    </source>
</evidence>